<evidence type="ECO:0000313" key="15">
    <source>
        <dbReference type="EMBL" id="RGV70616.1"/>
    </source>
</evidence>
<evidence type="ECO:0000256" key="10">
    <source>
        <dbReference type="ARBA" id="ARBA00039095"/>
    </source>
</evidence>
<sequence>MILGCVADDFTGASDAASFLQAGGANVILSNGIPEREDEDILEAQAVVIALKTRTCPPGEAVDRSMAAFSWLKAHGARMLYFKYCSTFDSTENGNIGPVLDAALERWDIPYTLLCPALLENGRSVKDGKLYVNGVLLEDSPMKDHPLNPMRDSRLKYLMERQSRYPCFNLGAGELERGFRPYEKPGHYYLISDYYEEKHGRMIAKQYGNLPLLSGGSGLLRMIARTWEPDEERSVLTPSRCAAPVILAGSCSEATRTQIRYYESKGGASLRIHPLRFVQGIQTMEHIRAFLEENKDQAALVYTSAPPDEVNRIKAEWRESYPPLEHYNEELLAGTAAYALESGRKRIIAAGGETSGAVMQKLEMHTFHIGRSIAPGVPVMYPAEQEGMELILKSGNFGQEDFFIRAARDI</sequence>
<comment type="function">
    <text evidence="9">Catalyzes the ATP-dependent phosphorylation of 3-oxo-tetronate to 3-oxo-tetronate 4-phosphate.</text>
</comment>
<accession>A0A412YV77</accession>
<evidence type="ECO:0000256" key="8">
    <source>
        <dbReference type="ARBA" id="ARBA00036346"/>
    </source>
</evidence>
<evidence type="ECO:0000256" key="6">
    <source>
        <dbReference type="ARBA" id="ARBA00023277"/>
    </source>
</evidence>
<keyword evidence="4 15" id="KW-0418">Kinase</keyword>
<dbReference type="GO" id="GO:0005524">
    <property type="term" value="F:ATP binding"/>
    <property type="evidence" value="ECO:0007669"/>
    <property type="project" value="UniProtKB-KW"/>
</dbReference>
<comment type="similarity">
    <text evidence="1">Belongs to the four-carbon acid sugar kinase family.</text>
</comment>
<gene>
    <name evidence="15" type="ORF">DWW02_27275</name>
</gene>
<dbReference type="NCBIfam" id="NF043035">
    <property type="entry name" value="OxoTetrKin"/>
    <property type="match status" value="1"/>
</dbReference>
<evidence type="ECO:0000256" key="5">
    <source>
        <dbReference type="ARBA" id="ARBA00022840"/>
    </source>
</evidence>
<dbReference type="Proteomes" id="UP000284543">
    <property type="component" value="Unassembled WGS sequence"/>
</dbReference>
<dbReference type="InterPro" id="IPR037051">
    <property type="entry name" value="4-carb_acid_sugar_kinase_N_sf"/>
</dbReference>
<dbReference type="EC" id="2.7.1.217" evidence="10"/>
<dbReference type="InterPro" id="IPR010737">
    <property type="entry name" value="4-carb_acid_sugar_kinase_N"/>
</dbReference>
<comment type="caution">
    <text evidence="15">The sequence shown here is derived from an EMBL/GenBank/DDBJ whole genome shotgun (WGS) entry which is preliminary data.</text>
</comment>
<dbReference type="InterPro" id="IPR042213">
    <property type="entry name" value="NBD_C_sf"/>
</dbReference>
<dbReference type="Pfam" id="PF17042">
    <property type="entry name" value="NBD_C"/>
    <property type="match status" value="1"/>
</dbReference>
<evidence type="ECO:0000256" key="12">
    <source>
        <dbReference type="ARBA" id="ARBA00041377"/>
    </source>
</evidence>
<keyword evidence="3" id="KW-0547">Nucleotide-binding</keyword>
<evidence type="ECO:0000256" key="1">
    <source>
        <dbReference type="ARBA" id="ARBA00005715"/>
    </source>
</evidence>
<keyword evidence="6" id="KW-0119">Carbohydrate metabolism</keyword>
<dbReference type="RefSeq" id="WP_118019610.1">
    <property type="nucleotide sequence ID" value="NZ_CAUHGS010000027.1"/>
</dbReference>
<reference evidence="15 16" key="1">
    <citation type="submission" date="2018-08" db="EMBL/GenBank/DDBJ databases">
        <title>A genome reference for cultivated species of the human gut microbiota.</title>
        <authorList>
            <person name="Zou Y."/>
            <person name="Xue W."/>
            <person name="Luo G."/>
        </authorList>
    </citation>
    <scope>NUCLEOTIDE SEQUENCE [LARGE SCALE GENOMIC DNA]</scope>
    <source>
        <strain evidence="15 16">AF14-18</strain>
    </source>
</reference>
<organism evidence="15 16">
    <name type="scientific">Enterocloster bolteae</name>
    <dbReference type="NCBI Taxonomy" id="208479"/>
    <lineage>
        <taxon>Bacteria</taxon>
        <taxon>Bacillati</taxon>
        <taxon>Bacillota</taxon>
        <taxon>Clostridia</taxon>
        <taxon>Lachnospirales</taxon>
        <taxon>Lachnospiraceae</taxon>
        <taxon>Enterocloster</taxon>
    </lineage>
</organism>
<dbReference type="EMBL" id="QRZM01000020">
    <property type="protein sequence ID" value="RGV70616.1"/>
    <property type="molecule type" value="Genomic_DNA"/>
</dbReference>
<dbReference type="SUPFAM" id="SSF142764">
    <property type="entry name" value="YgbK-like"/>
    <property type="match status" value="1"/>
</dbReference>
<dbReference type="InterPro" id="IPR031475">
    <property type="entry name" value="NBD_C"/>
</dbReference>
<protein>
    <recommendedName>
        <fullName evidence="11">3-oxo-tetronate kinase</fullName>
        <ecNumber evidence="10">2.7.1.217</ecNumber>
    </recommendedName>
    <alternativeName>
        <fullName evidence="12">3-dehydrotetronate 4-kinase</fullName>
    </alternativeName>
</protein>
<evidence type="ECO:0000313" key="16">
    <source>
        <dbReference type="Proteomes" id="UP000284543"/>
    </source>
</evidence>
<feature type="domain" description="Four-carbon acid sugar kinase N-terminal" evidence="13">
    <location>
        <begin position="3"/>
        <end position="221"/>
    </location>
</feature>
<proteinExistence type="inferred from homology"/>
<evidence type="ECO:0000256" key="3">
    <source>
        <dbReference type="ARBA" id="ARBA00022741"/>
    </source>
</evidence>
<evidence type="ECO:0000256" key="7">
    <source>
        <dbReference type="ARBA" id="ARBA00035898"/>
    </source>
</evidence>
<evidence type="ECO:0000256" key="9">
    <source>
        <dbReference type="ARBA" id="ARBA00037335"/>
    </source>
</evidence>
<evidence type="ECO:0000259" key="14">
    <source>
        <dbReference type="Pfam" id="PF17042"/>
    </source>
</evidence>
<name>A0A412YV77_9FIRM</name>
<evidence type="ECO:0000256" key="2">
    <source>
        <dbReference type="ARBA" id="ARBA00022679"/>
    </source>
</evidence>
<feature type="domain" description="Four-carbon acid sugar kinase nucleotide binding" evidence="14">
    <location>
        <begin position="245"/>
        <end position="403"/>
    </location>
</feature>
<comment type="catalytic activity">
    <reaction evidence="8">
        <text>3-dehydro-D-erythronate + ATP = 3-dehydro-4-O-phospho-D-erythronate + ADP + H(+)</text>
        <dbReference type="Rhea" id="RHEA:52556"/>
        <dbReference type="ChEBI" id="CHEBI:15378"/>
        <dbReference type="ChEBI" id="CHEBI:30616"/>
        <dbReference type="ChEBI" id="CHEBI:57958"/>
        <dbReference type="ChEBI" id="CHEBI:136593"/>
        <dbReference type="ChEBI" id="CHEBI:456216"/>
        <dbReference type="EC" id="2.7.1.217"/>
    </reaction>
</comment>
<dbReference type="Pfam" id="PF07005">
    <property type="entry name" value="SBD_N"/>
    <property type="match status" value="1"/>
</dbReference>
<dbReference type="InterPro" id="IPR050007">
    <property type="entry name" value="OtnK"/>
</dbReference>
<evidence type="ECO:0000259" key="13">
    <source>
        <dbReference type="Pfam" id="PF07005"/>
    </source>
</evidence>
<keyword evidence="5" id="KW-0067">ATP-binding</keyword>
<dbReference type="Gene3D" id="3.40.980.20">
    <property type="entry name" value="Four-carbon acid sugar kinase, nucleotide binding domain"/>
    <property type="match status" value="1"/>
</dbReference>
<keyword evidence="2" id="KW-0808">Transferase</keyword>
<dbReference type="AlphaFoldDB" id="A0A412YV77"/>
<dbReference type="Gene3D" id="3.40.50.10840">
    <property type="entry name" value="Putative sugar-binding, N-terminal domain"/>
    <property type="match status" value="1"/>
</dbReference>
<comment type="catalytic activity">
    <reaction evidence="7">
        <text>3-dehydro-L-erythronate + ATP = 3-dehydro-4-O-phospho-L-erythronate + ADP + H(+)</text>
        <dbReference type="Rhea" id="RHEA:52552"/>
        <dbReference type="ChEBI" id="CHEBI:15378"/>
        <dbReference type="ChEBI" id="CHEBI:30616"/>
        <dbReference type="ChEBI" id="CHEBI:136592"/>
        <dbReference type="ChEBI" id="CHEBI:136670"/>
        <dbReference type="ChEBI" id="CHEBI:456216"/>
        <dbReference type="EC" id="2.7.1.217"/>
    </reaction>
</comment>
<dbReference type="GO" id="GO:0016301">
    <property type="term" value="F:kinase activity"/>
    <property type="evidence" value="ECO:0007669"/>
    <property type="project" value="UniProtKB-KW"/>
</dbReference>
<evidence type="ECO:0000256" key="4">
    <source>
        <dbReference type="ARBA" id="ARBA00022777"/>
    </source>
</evidence>
<evidence type="ECO:0000256" key="11">
    <source>
        <dbReference type="ARBA" id="ARBA00039461"/>
    </source>
</evidence>